<dbReference type="EMBL" id="NSIT01000198">
    <property type="protein sequence ID" value="PJE78341.1"/>
    <property type="molecule type" value="Genomic_DNA"/>
</dbReference>
<comment type="caution">
    <text evidence="1">The sequence shown here is derived from an EMBL/GenBank/DDBJ whole genome shotgun (WGS) entry which is preliminary data.</text>
</comment>
<accession>A0A2H9T546</accession>
<organism evidence="1">
    <name type="scientific">invertebrate metagenome</name>
    <dbReference type="NCBI Taxonomy" id="1711999"/>
    <lineage>
        <taxon>unclassified sequences</taxon>
        <taxon>metagenomes</taxon>
        <taxon>organismal metagenomes</taxon>
    </lineage>
</organism>
<gene>
    <name evidence="1" type="ORF">CI610_02716</name>
</gene>
<protein>
    <submittedName>
        <fullName evidence="1">Uncharacterized protein</fullName>
    </submittedName>
</protein>
<evidence type="ECO:0000313" key="1">
    <source>
        <dbReference type="EMBL" id="PJE78341.1"/>
    </source>
</evidence>
<reference evidence="1" key="1">
    <citation type="journal article" date="2017" name="Appl. Environ. Microbiol.">
        <title>Molecular characterization of an Endozoicomonas-like organism causing infection in king scallop Pecten maximus L.</title>
        <authorList>
            <person name="Cano I."/>
            <person name="van Aerle R."/>
            <person name="Ross S."/>
            <person name="Verner-Jeffreys D.W."/>
            <person name="Paley R.K."/>
            <person name="Rimmer G."/>
            <person name="Ryder D."/>
            <person name="Hooper P."/>
            <person name="Stone D."/>
            <person name="Feist S.W."/>
        </authorList>
    </citation>
    <scope>NUCLEOTIDE SEQUENCE</scope>
</reference>
<name>A0A2H9T546_9ZZZZ</name>
<dbReference type="AlphaFoldDB" id="A0A2H9T546"/>
<proteinExistence type="predicted"/>
<sequence>MSRSIILCLTLSLHVAPCFAGCDIKMQLRAMLAFFIHNQFNEIVIQAGLEKKIDHAIDGICLHLNDHLKCKQSRCVNPDLRLKQYHDLSNQLQALGIDRNAR</sequence>